<proteinExistence type="predicted"/>
<name>A0A918LM20_9ACTN</name>
<dbReference type="AlphaFoldDB" id="A0A918LM20"/>
<protein>
    <recommendedName>
        <fullName evidence="3">Calcium binding protein</fullName>
    </recommendedName>
</protein>
<reference evidence="1" key="2">
    <citation type="submission" date="2020-09" db="EMBL/GenBank/DDBJ databases">
        <authorList>
            <person name="Sun Q."/>
            <person name="Ohkuma M."/>
        </authorList>
    </citation>
    <scope>NUCLEOTIDE SEQUENCE</scope>
    <source>
        <strain evidence="1">JCM 3172</strain>
    </source>
</reference>
<dbReference type="Proteomes" id="UP000619486">
    <property type="component" value="Unassembled WGS sequence"/>
</dbReference>
<sequence>MPATASHGLTAGGGAATDTPLLNTPVLNRTVWRYGEAMSTWDPSALEALVEDATVDAYGEDEQVTGFFTMIEESLSVPFTTTVLGVDVSVVGVDLAEDGCVIARCARGPVRQDIGILDLPLPEPAPEGSQWIEAYRYWAR</sequence>
<comment type="caution">
    <text evidence="1">The sequence shown here is derived from an EMBL/GenBank/DDBJ whole genome shotgun (WGS) entry which is preliminary data.</text>
</comment>
<dbReference type="EMBL" id="BMQQ01000003">
    <property type="protein sequence ID" value="GGT22302.1"/>
    <property type="molecule type" value="Genomic_DNA"/>
</dbReference>
<keyword evidence="2" id="KW-1185">Reference proteome</keyword>
<evidence type="ECO:0000313" key="1">
    <source>
        <dbReference type="EMBL" id="GGT22302.1"/>
    </source>
</evidence>
<organism evidence="1 2">
    <name type="scientific">Streptomyces purpureus</name>
    <dbReference type="NCBI Taxonomy" id="1951"/>
    <lineage>
        <taxon>Bacteria</taxon>
        <taxon>Bacillati</taxon>
        <taxon>Actinomycetota</taxon>
        <taxon>Actinomycetes</taxon>
        <taxon>Kitasatosporales</taxon>
        <taxon>Streptomycetaceae</taxon>
        <taxon>Streptomyces</taxon>
    </lineage>
</organism>
<evidence type="ECO:0000313" key="2">
    <source>
        <dbReference type="Proteomes" id="UP000619486"/>
    </source>
</evidence>
<gene>
    <name evidence="1" type="ORF">GCM10014713_14170</name>
</gene>
<reference evidence="1" key="1">
    <citation type="journal article" date="2014" name="Int. J. Syst. Evol. Microbiol.">
        <title>Complete genome sequence of Corynebacterium casei LMG S-19264T (=DSM 44701T), isolated from a smear-ripened cheese.</title>
        <authorList>
            <consortium name="US DOE Joint Genome Institute (JGI-PGF)"/>
            <person name="Walter F."/>
            <person name="Albersmeier A."/>
            <person name="Kalinowski J."/>
            <person name="Ruckert C."/>
        </authorList>
    </citation>
    <scope>NUCLEOTIDE SEQUENCE</scope>
    <source>
        <strain evidence="1">JCM 3172</strain>
    </source>
</reference>
<accession>A0A918LM20</accession>
<evidence type="ECO:0008006" key="3">
    <source>
        <dbReference type="Google" id="ProtNLM"/>
    </source>
</evidence>